<gene>
    <name evidence="2" type="ORF">KK488_10725</name>
</gene>
<comment type="caution">
    <text evidence="2">The sequence shown here is derived from an EMBL/GenBank/DDBJ whole genome shotgun (WGS) entry which is preliminary data.</text>
</comment>
<dbReference type="InterPro" id="IPR011335">
    <property type="entry name" value="Restrct_endonuc-II-like"/>
</dbReference>
<dbReference type="CDD" id="cd01038">
    <property type="entry name" value="Endonuclease_DUF559"/>
    <property type="match status" value="1"/>
</dbReference>
<evidence type="ECO:0000313" key="3">
    <source>
        <dbReference type="Proteomes" id="UP001138757"/>
    </source>
</evidence>
<evidence type="ECO:0000259" key="1">
    <source>
        <dbReference type="Pfam" id="PF04480"/>
    </source>
</evidence>
<dbReference type="EMBL" id="JAHGAW010000006">
    <property type="protein sequence ID" value="MBT2187419.1"/>
    <property type="molecule type" value="Genomic_DNA"/>
</dbReference>
<dbReference type="PANTHER" id="PTHR38590">
    <property type="entry name" value="BLL0828 PROTEIN"/>
    <property type="match status" value="1"/>
</dbReference>
<feature type="domain" description="DUF559" evidence="1">
    <location>
        <begin position="3"/>
        <end position="105"/>
    </location>
</feature>
<dbReference type="Pfam" id="PF04480">
    <property type="entry name" value="DUF559"/>
    <property type="match status" value="1"/>
</dbReference>
<name>A0A9X1DCL9_9SPHN</name>
<reference evidence="2" key="1">
    <citation type="submission" date="2021-05" db="EMBL/GenBank/DDBJ databases">
        <title>Genome of Sphingobium sp. strain.</title>
        <authorList>
            <person name="Fan R."/>
        </authorList>
    </citation>
    <scope>NUCLEOTIDE SEQUENCE</scope>
    <source>
        <strain evidence="2">H33</strain>
    </source>
</reference>
<accession>A0A9X1DCL9</accession>
<dbReference type="AlphaFoldDB" id="A0A9X1DCL9"/>
<dbReference type="Proteomes" id="UP001138757">
    <property type="component" value="Unassembled WGS sequence"/>
</dbReference>
<proteinExistence type="predicted"/>
<keyword evidence="3" id="KW-1185">Reference proteome</keyword>
<dbReference type="InterPro" id="IPR047216">
    <property type="entry name" value="Endonuclease_DUF559_bact"/>
</dbReference>
<dbReference type="PANTHER" id="PTHR38590:SF1">
    <property type="entry name" value="BLL0828 PROTEIN"/>
    <property type="match status" value="1"/>
</dbReference>
<dbReference type="Gene3D" id="3.40.960.10">
    <property type="entry name" value="VSR Endonuclease"/>
    <property type="match status" value="1"/>
</dbReference>
<evidence type="ECO:0000313" key="2">
    <source>
        <dbReference type="EMBL" id="MBT2187419.1"/>
    </source>
</evidence>
<sequence>MLARAARMRREPTEPERRLWRQLRASQLSGYKFRRQATIAGRIVDYFCPAKNLIVELDGDTHDVESDAARDADLRERFGFVTLRFGNRDVIENMEGVLSRLLLTLDTLPDRWVSGTTPGPSSEEEGRES</sequence>
<organism evidence="2 3">
    <name type="scientific">Sphingobium nicotianae</name>
    <dbReference type="NCBI Taxonomy" id="2782607"/>
    <lineage>
        <taxon>Bacteria</taxon>
        <taxon>Pseudomonadati</taxon>
        <taxon>Pseudomonadota</taxon>
        <taxon>Alphaproteobacteria</taxon>
        <taxon>Sphingomonadales</taxon>
        <taxon>Sphingomonadaceae</taxon>
        <taxon>Sphingobium</taxon>
    </lineage>
</organism>
<dbReference type="SUPFAM" id="SSF52980">
    <property type="entry name" value="Restriction endonuclease-like"/>
    <property type="match status" value="1"/>
</dbReference>
<dbReference type="InterPro" id="IPR007569">
    <property type="entry name" value="DUF559"/>
</dbReference>
<protein>
    <submittedName>
        <fullName evidence="2">DUF559 domain-containing protein</fullName>
    </submittedName>
</protein>